<dbReference type="Pfam" id="PF13698">
    <property type="entry name" value="DUF4156"/>
    <property type="match status" value="1"/>
</dbReference>
<dbReference type="EMBL" id="CP003350">
    <property type="protein sequence ID" value="AFC87434.1"/>
    <property type="molecule type" value="Genomic_DNA"/>
</dbReference>
<feature type="compositionally biased region" description="Polar residues" evidence="1">
    <location>
        <begin position="111"/>
        <end position="120"/>
    </location>
</feature>
<dbReference type="HOGENOM" id="CLU_155205_0_0_6"/>
<protein>
    <recommendedName>
        <fullName evidence="4">DUF4156 domain-containing protein</fullName>
    </recommendedName>
</protein>
<proteinExistence type="predicted"/>
<evidence type="ECO:0000313" key="3">
    <source>
        <dbReference type="Proteomes" id="UP000005234"/>
    </source>
</evidence>
<name>H8L0D9_FRAAD</name>
<sequence>MSKTWWCVSVVVLTACTWGIKLNEGGQRVHTAWNRDVSACRYVGKVTVSVADHVGPMSRNDIKVRDELEIMARNEASELSADTVKPLGQPHDGEQPWGAYSCGSRLGPVTGQGSYRSPVTSPAEAAPADNGGGFQTYPVKGG</sequence>
<dbReference type="RefSeq" id="WP_014404437.1">
    <property type="nucleotide sequence ID" value="NC_017033.1"/>
</dbReference>
<dbReference type="OrthoDB" id="6120981at2"/>
<dbReference type="STRING" id="767434.Fraau_3107"/>
<dbReference type="KEGG" id="fau:Fraau_3107"/>
<evidence type="ECO:0008006" key="4">
    <source>
        <dbReference type="Google" id="ProtNLM"/>
    </source>
</evidence>
<evidence type="ECO:0000256" key="1">
    <source>
        <dbReference type="SAM" id="MobiDB-lite"/>
    </source>
</evidence>
<feature type="region of interest" description="Disordered" evidence="1">
    <location>
        <begin position="79"/>
        <end position="142"/>
    </location>
</feature>
<accession>H8L0D9</accession>
<feature type="compositionally biased region" description="Gly residues" evidence="1">
    <location>
        <begin position="130"/>
        <end position="142"/>
    </location>
</feature>
<keyword evidence="3" id="KW-1185">Reference proteome</keyword>
<dbReference type="AlphaFoldDB" id="H8L0D9"/>
<gene>
    <name evidence="2" type="ordered locus">Fraau_3107</name>
</gene>
<dbReference type="eggNOG" id="ENOG50333S9">
    <property type="taxonomic scope" value="Bacteria"/>
</dbReference>
<evidence type="ECO:0000313" key="2">
    <source>
        <dbReference type="EMBL" id="AFC87434.1"/>
    </source>
</evidence>
<dbReference type="InterPro" id="IPR025294">
    <property type="entry name" value="DUF4156"/>
</dbReference>
<reference evidence="2" key="1">
    <citation type="submission" date="2012-02" db="EMBL/GenBank/DDBJ databases">
        <title>The complete genome of Frateuria aurantia DSM 6220.</title>
        <authorList>
            <consortium name="US DOE Joint Genome Institute (JGI-PGF)"/>
            <person name="Lucas S."/>
            <person name="Copeland A."/>
            <person name="Lapidus A."/>
            <person name="Glavina del Rio T."/>
            <person name="Dalin E."/>
            <person name="Tice H."/>
            <person name="Bruce D."/>
            <person name="Goodwin L."/>
            <person name="Pitluck S."/>
            <person name="Peters L."/>
            <person name="Ovchinnikova G."/>
            <person name="Teshima H."/>
            <person name="Kyrpides N."/>
            <person name="Mavromatis K."/>
            <person name="Ivanova N."/>
            <person name="Brettin T."/>
            <person name="Detter J.C."/>
            <person name="Han C."/>
            <person name="Larimer F."/>
            <person name="Land M."/>
            <person name="Hauser L."/>
            <person name="Markowitz V."/>
            <person name="Cheng J.-F."/>
            <person name="Hugenholtz P."/>
            <person name="Woyke T."/>
            <person name="Wu D."/>
            <person name="Brambilla E."/>
            <person name="Klenk H.-P."/>
            <person name="Eisen J.A."/>
        </authorList>
    </citation>
    <scope>NUCLEOTIDE SEQUENCE</scope>
    <source>
        <strain evidence="2">DSM 6220</strain>
    </source>
</reference>
<dbReference type="PROSITE" id="PS51257">
    <property type="entry name" value="PROKAR_LIPOPROTEIN"/>
    <property type="match status" value="1"/>
</dbReference>
<organism evidence="2 3">
    <name type="scientific">Frateuria aurantia (strain ATCC 33424 / DSM 6220 / KCTC 2777 / LMG 1558 / NBRC 3245 / NCIMB 13370)</name>
    <name type="common">Acetobacter aurantius</name>
    <dbReference type="NCBI Taxonomy" id="767434"/>
    <lineage>
        <taxon>Bacteria</taxon>
        <taxon>Pseudomonadati</taxon>
        <taxon>Pseudomonadota</taxon>
        <taxon>Gammaproteobacteria</taxon>
        <taxon>Lysobacterales</taxon>
        <taxon>Rhodanobacteraceae</taxon>
        <taxon>Frateuria</taxon>
    </lineage>
</organism>
<dbReference type="Proteomes" id="UP000005234">
    <property type="component" value="Chromosome"/>
</dbReference>